<proteinExistence type="predicted"/>
<accession>A0ABU1NP57</accession>
<evidence type="ECO:0000313" key="1">
    <source>
        <dbReference type="EMBL" id="MDR6539790.1"/>
    </source>
</evidence>
<dbReference type="RefSeq" id="WP_309907768.1">
    <property type="nucleotide sequence ID" value="NZ_JAVDRF010000031.1"/>
</dbReference>
<dbReference type="EMBL" id="JAVDRF010000031">
    <property type="protein sequence ID" value="MDR6539790.1"/>
    <property type="molecule type" value="Genomic_DNA"/>
</dbReference>
<organism evidence="1 2">
    <name type="scientific">Variovorax soli</name>
    <dbReference type="NCBI Taxonomy" id="376815"/>
    <lineage>
        <taxon>Bacteria</taxon>
        <taxon>Pseudomonadati</taxon>
        <taxon>Pseudomonadota</taxon>
        <taxon>Betaproteobacteria</taxon>
        <taxon>Burkholderiales</taxon>
        <taxon>Comamonadaceae</taxon>
        <taxon>Variovorax</taxon>
    </lineage>
</organism>
<reference evidence="1 2" key="1">
    <citation type="submission" date="2023-07" db="EMBL/GenBank/DDBJ databases">
        <title>Sorghum-associated microbial communities from plants grown in Nebraska, USA.</title>
        <authorList>
            <person name="Schachtman D."/>
        </authorList>
    </citation>
    <scope>NUCLEOTIDE SEQUENCE [LARGE SCALE GENOMIC DNA]</scope>
    <source>
        <strain evidence="1 2">DS1781</strain>
    </source>
</reference>
<evidence type="ECO:0000313" key="2">
    <source>
        <dbReference type="Proteomes" id="UP001184230"/>
    </source>
</evidence>
<protein>
    <submittedName>
        <fullName evidence="1">Uncharacterized protein</fullName>
    </submittedName>
</protein>
<name>A0ABU1NP57_9BURK</name>
<sequence>MSNSQAGANAAANNWLATQQRARMIKELSAATPPLEQLKVVGKWTLVTIRQGALTASGVDRGLVDAGIDDIQGLADFMSNPLEAQKEYGITTEQALRLGESLAVLLPVYGTPIGLYEALSGESLLGRDLGVVERFFVGAAALVPTALRFTGRSRRQPLSLGRWPADWRSA</sequence>
<dbReference type="Proteomes" id="UP001184230">
    <property type="component" value="Unassembled WGS sequence"/>
</dbReference>
<keyword evidence="2" id="KW-1185">Reference proteome</keyword>
<comment type="caution">
    <text evidence="1">The sequence shown here is derived from an EMBL/GenBank/DDBJ whole genome shotgun (WGS) entry which is preliminary data.</text>
</comment>
<gene>
    <name evidence="1" type="ORF">J2739_005597</name>
</gene>